<dbReference type="InterPro" id="IPR018247">
    <property type="entry name" value="EF_Hand_1_Ca_BS"/>
</dbReference>
<evidence type="ECO:0000256" key="5">
    <source>
        <dbReference type="ARBA" id="ARBA00023136"/>
    </source>
</evidence>
<protein>
    <submittedName>
        <fullName evidence="6">FUN14 family</fullName>
    </submittedName>
</protein>
<evidence type="ECO:0000313" key="6">
    <source>
        <dbReference type="EMBL" id="KAK7195452.1"/>
    </source>
</evidence>
<dbReference type="PANTHER" id="PTHR21346">
    <property type="entry name" value="FUN14 DOMAIN CONTAINING"/>
    <property type="match status" value="1"/>
</dbReference>
<dbReference type="PROSITE" id="PS00018">
    <property type="entry name" value="EF_HAND_1"/>
    <property type="match status" value="1"/>
</dbReference>
<organism evidence="6 7">
    <name type="scientific">Novymonas esmeraldas</name>
    <dbReference type="NCBI Taxonomy" id="1808958"/>
    <lineage>
        <taxon>Eukaryota</taxon>
        <taxon>Discoba</taxon>
        <taxon>Euglenozoa</taxon>
        <taxon>Kinetoplastea</taxon>
        <taxon>Metakinetoplastina</taxon>
        <taxon>Trypanosomatida</taxon>
        <taxon>Trypanosomatidae</taxon>
        <taxon>Novymonas</taxon>
    </lineage>
</organism>
<dbReference type="Proteomes" id="UP001430356">
    <property type="component" value="Unassembled WGS sequence"/>
</dbReference>
<reference evidence="6 7" key="1">
    <citation type="journal article" date="2021" name="MBio">
        <title>A New Model Trypanosomatid, Novymonas esmeraldas: Genomic Perception of Its 'Candidatus Pandoraea novymonadis' Endosymbiont.</title>
        <authorList>
            <person name="Zakharova A."/>
            <person name="Saura A."/>
            <person name="Butenko A."/>
            <person name="Podesvova L."/>
            <person name="Warmusova S."/>
            <person name="Kostygov A.Y."/>
            <person name="Nenarokova A."/>
            <person name="Lukes J."/>
            <person name="Opperdoes F.R."/>
            <person name="Yurchenko V."/>
        </authorList>
    </citation>
    <scope>NUCLEOTIDE SEQUENCE [LARGE SCALE GENOMIC DNA]</scope>
    <source>
        <strain evidence="6 7">E262AT.01</strain>
    </source>
</reference>
<keyword evidence="4" id="KW-1133">Transmembrane helix</keyword>
<comment type="similarity">
    <text evidence="2">Belongs to the FUN14 family.</text>
</comment>
<evidence type="ECO:0000256" key="1">
    <source>
        <dbReference type="ARBA" id="ARBA00004370"/>
    </source>
</evidence>
<evidence type="ECO:0000256" key="3">
    <source>
        <dbReference type="ARBA" id="ARBA00022692"/>
    </source>
</evidence>
<proteinExistence type="inferred from homology"/>
<evidence type="ECO:0000313" key="7">
    <source>
        <dbReference type="Proteomes" id="UP001430356"/>
    </source>
</evidence>
<keyword evidence="7" id="KW-1185">Reference proteome</keyword>
<keyword evidence="3" id="KW-0812">Transmembrane</keyword>
<dbReference type="PANTHER" id="PTHR21346:SF10">
    <property type="entry name" value="TRANSMEMBRANE PROTEIN"/>
    <property type="match status" value="1"/>
</dbReference>
<evidence type="ECO:0000256" key="2">
    <source>
        <dbReference type="ARBA" id="ARBA00009160"/>
    </source>
</evidence>
<dbReference type="InterPro" id="IPR007014">
    <property type="entry name" value="FUN14"/>
</dbReference>
<dbReference type="EMBL" id="JAECZO010000054">
    <property type="protein sequence ID" value="KAK7195452.1"/>
    <property type="molecule type" value="Genomic_DNA"/>
</dbReference>
<keyword evidence="5" id="KW-0472">Membrane</keyword>
<evidence type="ECO:0000256" key="4">
    <source>
        <dbReference type="ARBA" id="ARBA00022989"/>
    </source>
</evidence>
<comment type="subcellular location">
    <subcellularLocation>
        <location evidence="1">Membrane</location>
    </subcellularLocation>
</comment>
<sequence length="148" mass="15229">MSATAHGATAPVQHTAHKTAAERSAAPLLNGADAKGTYGAQVPQRVGASTMMGAAVGVAARRLSSDALYGAGLCLACLQCLSYLGFITIHWNVISAAVTKAVDQNGDGTLDIADVRVLWRRLTMLMTRGLPDAAGFASGFLCGYGYLA</sequence>
<dbReference type="Pfam" id="PF04930">
    <property type="entry name" value="FUN14"/>
    <property type="match status" value="1"/>
</dbReference>
<accession>A0AAW0EN27</accession>
<dbReference type="AlphaFoldDB" id="A0AAW0EN27"/>
<name>A0AAW0EN27_9TRYP</name>
<comment type="caution">
    <text evidence="6">The sequence shown here is derived from an EMBL/GenBank/DDBJ whole genome shotgun (WGS) entry which is preliminary data.</text>
</comment>
<dbReference type="GO" id="GO:0016020">
    <property type="term" value="C:membrane"/>
    <property type="evidence" value="ECO:0007669"/>
    <property type="project" value="UniProtKB-SubCell"/>
</dbReference>
<gene>
    <name evidence="6" type="ORF">NESM_000472400</name>
</gene>